<protein>
    <submittedName>
        <fullName evidence="1">Uncharacterized protein</fullName>
    </submittedName>
</protein>
<reference evidence="1" key="1">
    <citation type="submission" date="2019-12" db="EMBL/GenBank/DDBJ databases">
        <title>Genome sequencing and annotation of Brassica cretica.</title>
        <authorList>
            <person name="Studholme D.J."/>
            <person name="Sarris P."/>
        </authorList>
    </citation>
    <scope>NUCLEOTIDE SEQUENCE</scope>
    <source>
        <strain evidence="1">PFS-109/04</strain>
        <tissue evidence="1">Leaf</tissue>
    </source>
</reference>
<gene>
    <name evidence="1" type="ORF">F2Q69_00051209</name>
</gene>
<comment type="caution">
    <text evidence="1">The sequence shown here is derived from an EMBL/GenBank/DDBJ whole genome shotgun (WGS) entry which is preliminary data.</text>
</comment>
<dbReference type="EMBL" id="QGKX02001347">
    <property type="protein sequence ID" value="KAF3525681.1"/>
    <property type="molecule type" value="Genomic_DNA"/>
</dbReference>
<dbReference type="Proteomes" id="UP000712600">
    <property type="component" value="Unassembled WGS sequence"/>
</dbReference>
<sequence length="142" mass="15456">MATDWNRGVSVDAKPNLSPFRSLLATDFARKLVVAISESMVTGVFCRAIATALLQSVLLLNSYRTYISRAPSHALSHAPSPAHPRSVTGSSMLRHRLIHAPSPAHPRFVAGSSTLCHRLFQAPPLLFHASPPASLLAEWLKR</sequence>
<dbReference type="AlphaFoldDB" id="A0A8S9Q0Y6"/>
<organism evidence="1 2">
    <name type="scientific">Brassica cretica</name>
    <name type="common">Mustard</name>
    <dbReference type="NCBI Taxonomy" id="69181"/>
    <lineage>
        <taxon>Eukaryota</taxon>
        <taxon>Viridiplantae</taxon>
        <taxon>Streptophyta</taxon>
        <taxon>Embryophyta</taxon>
        <taxon>Tracheophyta</taxon>
        <taxon>Spermatophyta</taxon>
        <taxon>Magnoliopsida</taxon>
        <taxon>eudicotyledons</taxon>
        <taxon>Gunneridae</taxon>
        <taxon>Pentapetalae</taxon>
        <taxon>rosids</taxon>
        <taxon>malvids</taxon>
        <taxon>Brassicales</taxon>
        <taxon>Brassicaceae</taxon>
        <taxon>Brassiceae</taxon>
        <taxon>Brassica</taxon>
    </lineage>
</organism>
<name>A0A8S9Q0Y6_BRACR</name>
<proteinExistence type="predicted"/>
<evidence type="ECO:0000313" key="1">
    <source>
        <dbReference type="EMBL" id="KAF3525681.1"/>
    </source>
</evidence>
<evidence type="ECO:0000313" key="2">
    <source>
        <dbReference type="Proteomes" id="UP000712600"/>
    </source>
</evidence>
<accession>A0A8S9Q0Y6</accession>